<dbReference type="Gene3D" id="3.40.50.12780">
    <property type="entry name" value="N-terminal domain of ligase-like"/>
    <property type="match status" value="1"/>
</dbReference>
<dbReference type="PANTHER" id="PTHR43845">
    <property type="entry name" value="BLR5969 PROTEIN"/>
    <property type="match status" value="1"/>
</dbReference>
<feature type="non-terminal residue" evidence="1">
    <location>
        <position position="72"/>
    </location>
</feature>
<dbReference type="AlphaFoldDB" id="X1EC86"/>
<dbReference type="PANTHER" id="PTHR43845:SF1">
    <property type="entry name" value="BLR5969 PROTEIN"/>
    <property type="match status" value="1"/>
</dbReference>
<sequence>MIWNKEYECMDRKSLEDLQLKRLKEVAHRVFERLLFYKRKFEESHVHPDDIKSLEDLRKFPFTRKSDLREGY</sequence>
<evidence type="ECO:0008006" key="2">
    <source>
        <dbReference type="Google" id="ProtNLM"/>
    </source>
</evidence>
<protein>
    <recommendedName>
        <fullName evidence="2">Phenylacetate--CoA ligase</fullName>
    </recommendedName>
</protein>
<reference evidence="1" key="1">
    <citation type="journal article" date="2014" name="Front. Microbiol.">
        <title>High frequency of phylogenetically diverse reductive dehalogenase-homologous genes in deep subseafloor sedimentary metagenomes.</title>
        <authorList>
            <person name="Kawai M."/>
            <person name="Futagami T."/>
            <person name="Toyoda A."/>
            <person name="Takaki Y."/>
            <person name="Nishi S."/>
            <person name="Hori S."/>
            <person name="Arai W."/>
            <person name="Tsubouchi T."/>
            <person name="Morono Y."/>
            <person name="Uchiyama I."/>
            <person name="Ito T."/>
            <person name="Fujiyama A."/>
            <person name="Inagaki F."/>
            <person name="Takami H."/>
        </authorList>
    </citation>
    <scope>NUCLEOTIDE SEQUENCE</scope>
    <source>
        <strain evidence="1">Expedition CK06-06</strain>
    </source>
</reference>
<evidence type="ECO:0000313" key="1">
    <source>
        <dbReference type="EMBL" id="GAH17950.1"/>
    </source>
</evidence>
<name>X1EC86_9ZZZZ</name>
<dbReference type="EMBL" id="BART01030584">
    <property type="protein sequence ID" value="GAH17950.1"/>
    <property type="molecule type" value="Genomic_DNA"/>
</dbReference>
<proteinExistence type="predicted"/>
<comment type="caution">
    <text evidence="1">The sequence shown here is derived from an EMBL/GenBank/DDBJ whole genome shotgun (WGS) entry which is preliminary data.</text>
</comment>
<organism evidence="1">
    <name type="scientific">marine sediment metagenome</name>
    <dbReference type="NCBI Taxonomy" id="412755"/>
    <lineage>
        <taxon>unclassified sequences</taxon>
        <taxon>metagenomes</taxon>
        <taxon>ecological metagenomes</taxon>
    </lineage>
</organism>
<gene>
    <name evidence="1" type="ORF">S01H4_53346</name>
</gene>
<accession>X1EC86</accession>
<dbReference type="InterPro" id="IPR042099">
    <property type="entry name" value="ANL_N_sf"/>
</dbReference>